<protein>
    <submittedName>
        <fullName evidence="2">Uncharacterized protein</fullName>
    </submittedName>
</protein>
<evidence type="ECO:0000313" key="3">
    <source>
        <dbReference type="Proteomes" id="UP000000305"/>
    </source>
</evidence>
<accession>E9GTT9</accession>
<dbReference type="AlphaFoldDB" id="E9GTT9"/>
<reference evidence="2 3" key="1">
    <citation type="journal article" date="2011" name="Science">
        <title>The ecoresponsive genome of Daphnia pulex.</title>
        <authorList>
            <person name="Colbourne J.K."/>
            <person name="Pfrender M.E."/>
            <person name="Gilbert D."/>
            <person name="Thomas W.K."/>
            <person name="Tucker A."/>
            <person name="Oakley T.H."/>
            <person name="Tokishita S."/>
            <person name="Aerts A."/>
            <person name="Arnold G.J."/>
            <person name="Basu M.K."/>
            <person name="Bauer D.J."/>
            <person name="Caceres C.E."/>
            <person name="Carmel L."/>
            <person name="Casola C."/>
            <person name="Choi J.H."/>
            <person name="Detter J.C."/>
            <person name="Dong Q."/>
            <person name="Dusheyko S."/>
            <person name="Eads B.D."/>
            <person name="Frohlich T."/>
            <person name="Geiler-Samerotte K.A."/>
            <person name="Gerlach D."/>
            <person name="Hatcher P."/>
            <person name="Jogdeo S."/>
            <person name="Krijgsveld J."/>
            <person name="Kriventseva E.V."/>
            <person name="Kultz D."/>
            <person name="Laforsch C."/>
            <person name="Lindquist E."/>
            <person name="Lopez J."/>
            <person name="Manak J.R."/>
            <person name="Muller J."/>
            <person name="Pangilinan J."/>
            <person name="Patwardhan R.P."/>
            <person name="Pitluck S."/>
            <person name="Pritham E.J."/>
            <person name="Rechtsteiner A."/>
            <person name="Rho M."/>
            <person name="Rogozin I.B."/>
            <person name="Sakarya O."/>
            <person name="Salamov A."/>
            <person name="Schaack S."/>
            <person name="Shapiro H."/>
            <person name="Shiga Y."/>
            <person name="Skalitzky C."/>
            <person name="Smith Z."/>
            <person name="Souvorov A."/>
            <person name="Sung W."/>
            <person name="Tang Z."/>
            <person name="Tsuchiya D."/>
            <person name="Tu H."/>
            <person name="Vos H."/>
            <person name="Wang M."/>
            <person name="Wolf Y.I."/>
            <person name="Yamagata H."/>
            <person name="Yamada T."/>
            <person name="Ye Y."/>
            <person name="Shaw J.R."/>
            <person name="Andrews J."/>
            <person name="Crease T.J."/>
            <person name="Tang H."/>
            <person name="Lucas S.M."/>
            <person name="Robertson H.M."/>
            <person name="Bork P."/>
            <person name="Koonin E.V."/>
            <person name="Zdobnov E.M."/>
            <person name="Grigoriev I.V."/>
            <person name="Lynch M."/>
            <person name="Boore J.L."/>
        </authorList>
    </citation>
    <scope>NUCLEOTIDE SEQUENCE [LARGE SCALE GENOMIC DNA]</scope>
</reference>
<dbReference type="Proteomes" id="UP000000305">
    <property type="component" value="Unassembled WGS sequence"/>
</dbReference>
<feature type="region of interest" description="Disordered" evidence="1">
    <location>
        <begin position="120"/>
        <end position="148"/>
    </location>
</feature>
<proteinExistence type="predicted"/>
<dbReference type="EMBL" id="GL732564">
    <property type="protein sequence ID" value="EFX77148.1"/>
    <property type="molecule type" value="Genomic_DNA"/>
</dbReference>
<dbReference type="InParanoid" id="E9GTT9"/>
<feature type="compositionally biased region" description="Basic and acidic residues" evidence="1">
    <location>
        <begin position="139"/>
        <end position="148"/>
    </location>
</feature>
<dbReference type="HOGENOM" id="CLU_1760636_0_0_1"/>
<dbReference type="KEGG" id="dpx:DAPPUDRAFT_106449"/>
<keyword evidence="3" id="KW-1185">Reference proteome</keyword>
<organism evidence="2 3">
    <name type="scientific">Daphnia pulex</name>
    <name type="common">Water flea</name>
    <dbReference type="NCBI Taxonomy" id="6669"/>
    <lineage>
        <taxon>Eukaryota</taxon>
        <taxon>Metazoa</taxon>
        <taxon>Ecdysozoa</taxon>
        <taxon>Arthropoda</taxon>
        <taxon>Crustacea</taxon>
        <taxon>Branchiopoda</taxon>
        <taxon>Diplostraca</taxon>
        <taxon>Cladocera</taxon>
        <taxon>Anomopoda</taxon>
        <taxon>Daphniidae</taxon>
        <taxon>Daphnia</taxon>
    </lineage>
</organism>
<gene>
    <name evidence="2" type="ORF">DAPPUDRAFT_106449</name>
</gene>
<evidence type="ECO:0000313" key="2">
    <source>
        <dbReference type="EMBL" id="EFX77148.1"/>
    </source>
</evidence>
<sequence>MDQKEFRPGQLEFLTCTQTHPAQVNQRMQMRRRDGYRIELLAGAVSDTLLSVIREHSHYAVNRSITQREIALWVSTDIHLFFFLFRFKKYIWDKIRTYRAGWVGGNRVLCRGVRDDSRPLGGAVENQKRRRGQPSKLRVAVEQRSDSP</sequence>
<name>E9GTT9_DAPPU</name>
<evidence type="ECO:0000256" key="1">
    <source>
        <dbReference type="SAM" id="MobiDB-lite"/>
    </source>
</evidence>